<feature type="region of interest" description="Disordered" evidence="7">
    <location>
        <begin position="669"/>
        <end position="784"/>
    </location>
</feature>
<dbReference type="GO" id="GO:0016239">
    <property type="term" value="P:positive regulation of macroautophagy"/>
    <property type="evidence" value="ECO:0007669"/>
    <property type="project" value="TreeGrafter"/>
</dbReference>
<keyword evidence="1 6" id="KW-0853">WD repeat</keyword>
<feature type="compositionally biased region" description="Basic and acidic residues" evidence="7">
    <location>
        <begin position="738"/>
        <end position="752"/>
    </location>
</feature>
<feature type="region of interest" description="Disordered" evidence="7">
    <location>
        <begin position="937"/>
        <end position="961"/>
    </location>
</feature>
<dbReference type="PROSITE" id="PS50082">
    <property type="entry name" value="WD_REPEATS_2"/>
    <property type="match status" value="3"/>
</dbReference>
<evidence type="ECO:0000256" key="6">
    <source>
        <dbReference type="PROSITE-ProRule" id="PRU00221"/>
    </source>
</evidence>
<reference evidence="8 9" key="1">
    <citation type="journal article" date="2018" name="IMA Fungus">
        <title>IMA Genome-F 9: Draft genome sequence of Annulohypoxylon stygium, Aspergillus mulundensis, Berkeleyomyces basicola (syn. Thielaviopsis basicola), Ceratocystis smalleyi, two Cercospora beticola strains, Coleophoma cylindrospora, Fusarium fracticaudum, Phialophora cf. hyalina, and Morchella septimelata.</title>
        <authorList>
            <person name="Wingfield B.D."/>
            <person name="Bills G.F."/>
            <person name="Dong Y."/>
            <person name="Huang W."/>
            <person name="Nel W.J."/>
            <person name="Swalarsk-Parry B.S."/>
            <person name="Vaghefi N."/>
            <person name="Wilken P.M."/>
            <person name="An Z."/>
            <person name="de Beer Z.W."/>
            <person name="De Vos L."/>
            <person name="Chen L."/>
            <person name="Duong T.A."/>
            <person name="Gao Y."/>
            <person name="Hammerbacher A."/>
            <person name="Kikkert J.R."/>
            <person name="Li Y."/>
            <person name="Li H."/>
            <person name="Li K."/>
            <person name="Li Q."/>
            <person name="Liu X."/>
            <person name="Ma X."/>
            <person name="Naidoo K."/>
            <person name="Pethybridge S.J."/>
            <person name="Sun J."/>
            <person name="Steenkamp E.T."/>
            <person name="van der Nest M.A."/>
            <person name="van Wyk S."/>
            <person name="Wingfield M.J."/>
            <person name="Xiong C."/>
            <person name="Yue Q."/>
            <person name="Zhang X."/>
        </authorList>
    </citation>
    <scope>NUCLEOTIDE SEQUENCE [LARGE SCALE GENOMIC DNA]</scope>
    <source>
        <strain evidence="8 9">DSM 5745</strain>
    </source>
</reference>
<keyword evidence="4" id="KW-0863">Zinc-finger</keyword>
<gene>
    <name evidence="8" type="ORF">DSM5745_11453</name>
</gene>
<dbReference type="Gene3D" id="2.130.10.10">
    <property type="entry name" value="YVTN repeat-like/Quinoprotein amine dehydrogenase"/>
    <property type="match status" value="2"/>
</dbReference>
<feature type="region of interest" description="Disordered" evidence="7">
    <location>
        <begin position="1298"/>
        <end position="1349"/>
    </location>
</feature>
<organism evidence="8 9">
    <name type="scientific">Aspergillus mulundensis</name>
    <dbReference type="NCBI Taxonomy" id="1810919"/>
    <lineage>
        <taxon>Eukaryota</taxon>
        <taxon>Fungi</taxon>
        <taxon>Dikarya</taxon>
        <taxon>Ascomycota</taxon>
        <taxon>Pezizomycotina</taxon>
        <taxon>Eurotiomycetes</taxon>
        <taxon>Eurotiomycetidae</taxon>
        <taxon>Eurotiales</taxon>
        <taxon>Aspergillaceae</taxon>
        <taxon>Aspergillus</taxon>
        <taxon>Aspergillus subgen. Nidulantes</taxon>
    </lineage>
</organism>
<feature type="repeat" description="WD" evidence="6">
    <location>
        <begin position="232"/>
        <end position="267"/>
    </location>
</feature>
<dbReference type="SUPFAM" id="SSF50978">
    <property type="entry name" value="WD40 repeat-like"/>
    <property type="match status" value="1"/>
</dbReference>
<dbReference type="InterPro" id="IPR015943">
    <property type="entry name" value="WD40/YVTN_repeat-like_dom_sf"/>
</dbReference>
<dbReference type="InterPro" id="IPR001680">
    <property type="entry name" value="WD40_rpt"/>
</dbReference>
<feature type="region of interest" description="Disordered" evidence="7">
    <location>
        <begin position="489"/>
        <end position="510"/>
    </location>
</feature>
<evidence type="ECO:0000256" key="2">
    <source>
        <dbReference type="ARBA" id="ARBA00022723"/>
    </source>
</evidence>
<evidence type="ECO:0000256" key="7">
    <source>
        <dbReference type="SAM" id="MobiDB-lite"/>
    </source>
</evidence>
<dbReference type="InterPro" id="IPR019775">
    <property type="entry name" value="WD40_repeat_CS"/>
</dbReference>
<dbReference type="EMBL" id="PVWQ01000027">
    <property type="protein sequence ID" value="RDW57558.1"/>
    <property type="molecule type" value="Genomic_DNA"/>
</dbReference>
<evidence type="ECO:0000256" key="5">
    <source>
        <dbReference type="ARBA" id="ARBA00022833"/>
    </source>
</evidence>
<dbReference type="GO" id="GO:0005774">
    <property type="term" value="C:vacuolar membrane"/>
    <property type="evidence" value="ECO:0007669"/>
    <property type="project" value="TreeGrafter"/>
</dbReference>
<evidence type="ECO:0000313" key="8">
    <source>
        <dbReference type="EMBL" id="RDW57558.1"/>
    </source>
</evidence>
<dbReference type="GO" id="GO:0008270">
    <property type="term" value="F:zinc ion binding"/>
    <property type="evidence" value="ECO:0007669"/>
    <property type="project" value="UniProtKB-KW"/>
</dbReference>
<feature type="repeat" description="WD" evidence="6">
    <location>
        <begin position="276"/>
        <end position="317"/>
    </location>
</feature>
<dbReference type="PANTHER" id="PTHR46200:SF1">
    <property type="entry name" value="GATOR COMPLEX PROTEIN WDR24"/>
    <property type="match status" value="1"/>
</dbReference>
<feature type="compositionally biased region" description="Low complexity" evidence="7">
    <location>
        <begin position="494"/>
        <end position="506"/>
    </location>
</feature>
<feature type="compositionally biased region" description="Basic and acidic residues" evidence="7">
    <location>
        <begin position="612"/>
        <end position="625"/>
    </location>
</feature>
<dbReference type="GeneID" id="38121823"/>
<keyword evidence="2" id="KW-0479">Metal-binding</keyword>
<dbReference type="PROSITE" id="PS00678">
    <property type="entry name" value="WD_REPEATS_1"/>
    <property type="match status" value="2"/>
</dbReference>
<accession>A0A3D8Q7E6</accession>
<evidence type="ECO:0000256" key="3">
    <source>
        <dbReference type="ARBA" id="ARBA00022737"/>
    </source>
</evidence>
<feature type="compositionally biased region" description="Pro residues" evidence="7">
    <location>
        <begin position="1"/>
        <end position="13"/>
    </location>
</feature>
<protein>
    <submittedName>
        <fullName evidence="8">WD repeat protein</fullName>
    </submittedName>
</protein>
<feature type="compositionally biased region" description="Low complexity" evidence="7">
    <location>
        <begin position="1298"/>
        <end position="1324"/>
    </location>
</feature>
<dbReference type="PANTHER" id="PTHR46200">
    <property type="entry name" value="GATOR COMPLEX PROTEIN WDR24"/>
    <property type="match status" value="1"/>
</dbReference>
<feature type="compositionally biased region" description="Polar residues" evidence="7">
    <location>
        <begin position="719"/>
        <end position="732"/>
    </location>
</feature>
<keyword evidence="9" id="KW-1185">Reference proteome</keyword>
<dbReference type="STRING" id="1810919.A0A3D8Q7E6"/>
<dbReference type="RefSeq" id="XP_026597975.1">
    <property type="nucleotide sequence ID" value="XM_026753469.1"/>
</dbReference>
<dbReference type="InterPro" id="IPR037590">
    <property type="entry name" value="WDR24"/>
</dbReference>
<dbReference type="PROSITE" id="PS50294">
    <property type="entry name" value="WD_REPEATS_REGION"/>
    <property type="match status" value="3"/>
</dbReference>
<feature type="region of interest" description="Disordered" evidence="7">
    <location>
        <begin position="1"/>
        <end position="70"/>
    </location>
</feature>
<feature type="repeat" description="WD" evidence="6">
    <location>
        <begin position="180"/>
        <end position="216"/>
    </location>
</feature>
<evidence type="ECO:0000313" key="9">
    <source>
        <dbReference type="Proteomes" id="UP000256690"/>
    </source>
</evidence>
<dbReference type="GO" id="GO:1904263">
    <property type="term" value="P:positive regulation of TORC1 signaling"/>
    <property type="evidence" value="ECO:0007669"/>
    <property type="project" value="TreeGrafter"/>
</dbReference>
<sequence length="1349" mass="149063">MTSPTPPPPPPAPIQQQSQNQPKYSHRAANALARFAQPFLSGSRPPSPHGTGARTEPAAVRSTRPGASQTITHKTGISIAALDISPQRTHAVIGGKEILKTIRVLPDHSSEEFNLRNAIIGYSSTHGVGSGLSARHKEQLTVKDVKWSHGPYEQIIATAVANGRIVVYDLHRTGLEYCRFQGHSRQVHRLAFNPHQPAWLLSGSQDAHIRMWDLRSVPMDSGVSVCGSRDHYNGNSDAVRDIRWSPGDGVLFAAATDSGAIQLWDIRKSNGPLMRITAHDRPCYSVDWHPDGKHVVSGGTDRQVKVWDFSANADRRQKPLFQFRTPQAVLNVRWRPPSWSRETDSSGDWQSSQVVTSYDKEDPRVHLWDFRRPHIPFREFDRYDSTATDLLWHSKDLLWTVGDGGVFTQTDVRYAPQVVNRRPTCSVAWSPSGEVLAFSQRRPRRSIRGLSTNEFIGYSEEEDTAGETLSQSAADEAVVDEPLFASIRPRHSKSSSIRTSKSLGSTPPATTDLVPILPLERLLSKETSPALSQKGVWVSVPGATMDRETFQYLAREYSPLLQNQLYGMQTGLLLPLLDSLIHNAQRAEDVALPKLAQTWRVMEYAIVQELQSREREQRQAPEKGIHSVKKKTSLDDPMTEKARNLEDARHEKMKTRFFKGVIESEAPKNPLADLESASSMTTPLARPLPDSPPDSYDSSGSPFRSLDDAEDIQPLPPSVLSSNQGTMASNDWSSMSDIDSRSIDQRQHRESNASENVRIPSNSPPVGRRDSVPHEAEEEQRSAPLAIAGRADWYNRGRPLLKKQLSDVDEFDQQMEDKRAAIRDYKYFPKKPLSLEAHTGPIKPGFYRHESTESFPMFSASTTSSHPSKSPATSFTSAARLHDAPEAGGNSHDVHARNDTLLRTRSDSIITASSIPQEEYDVDETYEENSAANCHLHLDRPSTPPPLLKESTPLKPPTHEDEGVAVSTDRALTAGPNLPDGFPLVSIPILSDQTSNNPWNAELLLKEAIRHYHSSTDVDIQSAAHLLQKLHILYGDSENILSVEESEAIFRAYNEALVRQSMYLEAAELRLLCVPSYPAVYEYAQGDTYMNVFCFTCKRPYENPKNDSTRCHRCSTPQDPCTICMSLDPPPEWVAEQSTLALDEAHDLDSDFTSHLLSSSNSSLKTEPIPSSELERIDGVTLEPYGRARAKGTKLWSWCQGCGHGGHLACISTWLKDIDVSEGGCATPGCMHDCGPGPRREHNRRVLLEETKKRDSASRKAGVGFVKRDTWAKGESKAVEKVRGMLGAGANAGAVAATGVASASTTAATSAAPSATSSNMMSSPKKVRLVTPSEQERPLRTASTRTSFG</sequence>
<feature type="compositionally biased region" description="Low complexity" evidence="7">
    <location>
        <begin position="693"/>
        <end position="702"/>
    </location>
</feature>
<evidence type="ECO:0000256" key="4">
    <source>
        <dbReference type="ARBA" id="ARBA00022771"/>
    </source>
</evidence>
<dbReference type="OrthoDB" id="60955at2759"/>
<feature type="compositionally biased region" description="Basic and acidic residues" evidence="7">
    <location>
        <begin position="767"/>
        <end position="781"/>
    </location>
</feature>
<keyword evidence="3" id="KW-0677">Repeat</keyword>
<dbReference type="InterPro" id="IPR036322">
    <property type="entry name" value="WD40_repeat_dom_sf"/>
</dbReference>
<dbReference type="GO" id="GO:0061700">
    <property type="term" value="C:GATOR2 complex"/>
    <property type="evidence" value="ECO:0007669"/>
    <property type="project" value="TreeGrafter"/>
</dbReference>
<dbReference type="Proteomes" id="UP000256690">
    <property type="component" value="Unassembled WGS sequence"/>
</dbReference>
<dbReference type="SMART" id="SM00320">
    <property type="entry name" value="WD40"/>
    <property type="match status" value="5"/>
</dbReference>
<dbReference type="Pfam" id="PF00400">
    <property type="entry name" value="WD40"/>
    <property type="match status" value="3"/>
</dbReference>
<feature type="compositionally biased region" description="Basic and acidic residues" evidence="7">
    <location>
        <begin position="632"/>
        <end position="648"/>
    </location>
</feature>
<keyword evidence="5" id="KW-0862">Zinc</keyword>
<dbReference type="GO" id="GO:0005829">
    <property type="term" value="C:cytosol"/>
    <property type="evidence" value="ECO:0007669"/>
    <property type="project" value="TreeGrafter"/>
</dbReference>
<proteinExistence type="predicted"/>
<feature type="region of interest" description="Disordered" evidence="7">
    <location>
        <begin position="612"/>
        <end position="648"/>
    </location>
</feature>
<name>A0A3D8Q7E6_9EURO</name>
<evidence type="ECO:0000256" key="1">
    <source>
        <dbReference type="ARBA" id="ARBA00022574"/>
    </source>
</evidence>
<comment type="caution">
    <text evidence="8">The sequence shown here is derived from an EMBL/GenBank/DDBJ whole genome shotgun (WGS) entry which is preliminary data.</text>
</comment>